<name>A0ABD0NW67_CIRMR</name>
<keyword evidence="8" id="KW-0807">Transducer</keyword>
<keyword evidence="2" id="KW-0812">Transmembrane</keyword>
<evidence type="ECO:0000313" key="10">
    <source>
        <dbReference type="EMBL" id="KAL0165505.1"/>
    </source>
</evidence>
<comment type="caution">
    <text evidence="10">The sequence shown here is derived from an EMBL/GenBank/DDBJ whole genome shotgun (WGS) entry which is preliminary data.</text>
</comment>
<dbReference type="Proteomes" id="UP001529510">
    <property type="component" value="Unassembled WGS sequence"/>
</dbReference>
<evidence type="ECO:0000256" key="5">
    <source>
        <dbReference type="ARBA" id="ARBA00023136"/>
    </source>
</evidence>
<keyword evidence="11" id="KW-1185">Reference proteome</keyword>
<organism evidence="10 11">
    <name type="scientific">Cirrhinus mrigala</name>
    <name type="common">Mrigala</name>
    <dbReference type="NCBI Taxonomy" id="683832"/>
    <lineage>
        <taxon>Eukaryota</taxon>
        <taxon>Metazoa</taxon>
        <taxon>Chordata</taxon>
        <taxon>Craniata</taxon>
        <taxon>Vertebrata</taxon>
        <taxon>Euteleostomi</taxon>
        <taxon>Actinopterygii</taxon>
        <taxon>Neopterygii</taxon>
        <taxon>Teleostei</taxon>
        <taxon>Ostariophysi</taxon>
        <taxon>Cypriniformes</taxon>
        <taxon>Cyprinidae</taxon>
        <taxon>Labeoninae</taxon>
        <taxon>Labeonini</taxon>
        <taxon>Cirrhinus</taxon>
    </lineage>
</organism>
<keyword evidence="7" id="KW-0325">Glycoprotein</keyword>
<dbReference type="GO" id="GO:0004930">
    <property type="term" value="F:G protein-coupled receptor activity"/>
    <property type="evidence" value="ECO:0007669"/>
    <property type="project" value="UniProtKB-KW"/>
</dbReference>
<keyword evidence="5" id="KW-0472">Membrane</keyword>
<reference evidence="10 11" key="1">
    <citation type="submission" date="2024-05" db="EMBL/GenBank/DDBJ databases">
        <title>Genome sequencing and assembly of Indian major carp, Cirrhinus mrigala (Hamilton, 1822).</title>
        <authorList>
            <person name="Mohindra V."/>
            <person name="Chowdhury L.M."/>
            <person name="Lal K."/>
            <person name="Jena J.K."/>
        </authorList>
    </citation>
    <scope>NUCLEOTIDE SEQUENCE [LARGE SCALE GENOMIC DNA]</scope>
    <source>
        <strain evidence="10">CM1030</strain>
        <tissue evidence="10">Blood</tissue>
    </source>
</reference>
<dbReference type="GO" id="GO:0016020">
    <property type="term" value="C:membrane"/>
    <property type="evidence" value="ECO:0007669"/>
    <property type="project" value="UniProtKB-SubCell"/>
</dbReference>
<sequence>TSQEFLTQLMSKLGGKNPEETGGFQEAPLAYDAIWALALALNKTVGPLKAKGRRLEDFNYNNKDITAEIYRALNTSSFEGVS</sequence>
<gene>
    <name evidence="10" type="ORF">M9458_037349</name>
</gene>
<evidence type="ECO:0000256" key="3">
    <source>
        <dbReference type="ARBA" id="ARBA00022989"/>
    </source>
</evidence>
<accession>A0ABD0NW67</accession>
<evidence type="ECO:0000256" key="4">
    <source>
        <dbReference type="ARBA" id="ARBA00023040"/>
    </source>
</evidence>
<dbReference type="SUPFAM" id="SSF53822">
    <property type="entry name" value="Periplasmic binding protein-like I"/>
    <property type="match status" value="1"/>
</dbReference>
<dbReference type="EMBL" id="JAMKFB020000019">
    <property type="protein sequence ID" value="KAL0165505.1"/>
    <property type="molecule type" value="Genomic_DNA"/>
</dbReference>
<feature type="non-terminal residue" evidence="10">
    <location>
        <position position="1"/>
    </location>
</feature>
<dbReference type="Gene3D" id="3.40.50.2300">
    <property type="match status" value="1"/>
</dbReference>
<evidence type="ECO:0000256" key="1">
    <source>
        <dbReference type="ARBA" id="ARBA00004370"/>
    </source>
</evidence>
<dbReference type="InterPro" id="IPR028082">
    <property type="entry name" value="Peripla_BP_I"/>
</dbReference>
<evidence type="ECO:0000256" key="7">
    <source>
        <dbReference type="ARBA" id="ARBA00023180"/>
    </source>
</evidence>
<proteinExistence type="predicted"/>
<evidence type="ECO:0000313" key="11">
    <source>
        <dbReference type="Proteomes" id="UP001529510"/>
    </source>
</evidence>
<feature type="domain" description="Receptor ligand binding region" evidence="9">
    <location>
        <begin position="4"/>
        <end position="82"/>
    </location>
</feature>
<dbReference type="PANTHER" id="PTHR10519">
    <property type="entry name" value="GABA-B RECEPTOR"/>
    <property type="match status" value="1"/>
</dbReference>
<keyword evidence="3" id="KW-1133">Transmembrane helix</keyword>
<dbReference type="AlphaFoldDB" id="A0ABD0NW67"/>
<dbReference type="InterPro" id="IPR002455">
    <property type="entry name" value="GPCR3_GABA-B"/>
</dbReference>
<evidence type="ECO:0000256" key="8">
    <source>
        <dbReference type="ARBA" id="ARBA00023224"/>
    </source>
</evidence>
<dbReference type="PANTHER" id="PTHR10519:SF77">
    <property type="entry name" value="GAMMA-AMINOBUTYRIC ACID TYPE B RECEPTOR SUBUNIT 1"/>
    <property type="match status" value="1"/>
</dbReference>
<evidence type="ECO:0000256" key="2">
    <source>
        <dbReference type="ARBA" id="ARBA00022692"/>
    </source>
</evidence>
<protein>
    <recommendedName>
        <fullName evidence="9">Receptor ligand binding region domain-containing protein</fullName>
    </recommendedName>
</protein>
<comment type="subcellular location">
    <subcellularLocation>
        <location evidence="1">Membrane</location>
    </subcellularLocation>
</comment>
<evidence type="ECO:0000256" key="6">
    <source>
        <dbReference type="ARBA" id="ARBA00023170"/>
    </source>
</evidence>
<dbReference type="Pfam" id="PF01094">
    <property type="entry name" value="ANF_receptor"/>
    <property type="match status" value="1"/>
</dbReference>
<keyword evidence="6" id="KW-0675">Receptor</keyword>
<dbReference type="InterPro" id="IPR001828">
    <property type="entry name" value="ANF_lig-bd_rcpt"/>
</dbReference>
<evidence type="ECO:0000259" key="9">
    <source>
        <dbReference type="Pfam" id="PF01094"/>
    </source>
</evidence>
<feature type="non-terminal residue" evidence="10">
    <location>
        <position position="82"/>
    </location>
</feature>
<keyword evidence="4" id="KW-0297">G-protein coupled receptor</keyword>